<keyword evidence="6 10" id="KW-0407">Ion channel</keyword>
<reference evidence="12" key="1">
    <citation type="submission" date="2015-01" db="EMBL/GenBank/DDBJ databases">
        <title>Draft genome sequence of Rhodococcus pyridinivorans strain KG-16, a hydrocarbon-degrading bacterium.</title>
        <authorList>
            <person name="Aggarwal R.K."/>
            <person name="Dawar C."/>
        </authorList>
    </citation>
    <scope>NUCLEOTIDE SEQUENCE [LARGE SCALE GENOMIC DNA]</scope>
    <source>
        <strain evidence="12">KG-16</strain>
    </source>
</reference>
<dbReference type="EMBL" id="AZXY01000001">
    <property type="protein sequence ID" value="KSZ60240.1"/>
    <property type="molecule type" value="Genomic_DNA"/>
</dbReference>
<evidence type="ECO:0000256" key="2">
    <source>
        <dbReference type="ARBA" id="ARBA00022475"/>
    </source>
</evidence>
<evidence type="ECO:0000256" key="10">
    <source>
        <dbReference type="HAMAP-Rule" id="MF_00454"/>
    </source>
</evidence>
<dbReference type="PATRIC" id="fig|1441730.3.peg.394"/>
<comment type="catalytic activity">
    <reaction evidence="8">
        <text>fluoride(in) = fluoride(out)</text>
        <dbReference type="Rhea" id="RHEA:76159"/>
        <dbReference type="ChEBI" id="CHEBI:17051"/>
    </reaction>
    <physiologicalReaction direction="left-to-right" evidence="8">
        <dbReference type="Rhea" id="RHEA:76160"/>
    </physiologicalReaction>
</comment>
<evidence type="ECO:0000256" key="5">
    <source>
        <dbReference type="ARBA" id="ARBA00023136"/>
    </source>
</evidence>
<evidence type="ECO:0000256" key="9">
    <source>
        <dbReference type="ARBA" id="ARBA00049940"/>
    </source>
</evidence>
<comment type="subcellular location">
    <subcellularLocation>
        <location evidence="1 10">Cell membrane</location>
        <topology evidence="1 10">Multi-pass membrane protein</topology>
    </subcellularLocation>
</comment>
<dbReference type="Proteomes" id="UP000053060">
    <property type="component" value="Unassembled WGS sequence"/>
</dbReference>
<evidence type="ECO:0000256" key="6">
    <source>
        <dbReference type="ARBA" id="ARBA00023303"/>
    </source>
</evidence>
<comment type="caution">
    <text evidence="11">The sequence shown here is derived from an EMBL/GenBank/DDBJ whole genome shotgun (WGS) entry which is preliminary data.</text>
</comment>
<evidence type="ECO:0000256" key="4">
    <source>
        <dbReference type="ARBA" id="ARBA00022989"/>
    </source>
</evidence>
<dbReference type="InterPro" id="IPR003691">
    <property type="entry name" value="FluC"/>
</dbReference>
<evidence type="ECO:0000256" key="7">
    <source>
        <dbReference type="ARBA" id="ARBA00035120"/>
    </source>
</evidence>
<feature type="transmembrane region" description="Helical" evidence="10">
    <location>
        <begin position="63"/>
        <end position="83"/>
    </location>
</feature>
<dbReference type="GO" id="GO:0140114">
    <property type="term" value="P:cellular detoxification of fluoride"/>
    <property type="evidence" value="ECO:0007669"/>
    <property type="project" value="UniProtKB-UniRule"/>
</dbReference>
<dbReference type="GO" id="GO:0062054">
    <property type="term" value="F:fluoride channel activity"/>
    <property type="evidence" value="ECO:0007669"/>
    <property type="project" value="UniProtKB-UniRule"/>
</dbReference>
<dbReference type="Pfam" id="PF02537">
    <property type="entry name" value="CRCB"/>
    <property type="match status" value="1"/>
</dbReference>
<keyword evidence="10" id="KW-0479">Metal-binding</keyword>
<dbReference type="AlphaFoldDB" id="A0A0V9UQH4"/>
<keyword evidence="4 10" id="KW-1133">Transmembrane helix</keyword>
<dbReference type="RefSeq" id="WP_060650361.1">
    <property type="nucleotide sequence ID" value="NZ_AZXY01000001.1"/>
</dbReference>
<reference evidence="11 12" key="2">
    <citation type="journal article" date="2016" name="Genome Announc.">
        <title>Draft Genome Sequence of a Versatile Hydrocarbon-Degrading Bacterium, Rhodococcus pyridinivorans Strain KG-16, Collected from Oil Fields in India.</title>
        <authorList>
            <person name="Aggarwal R.K."/>
            <person name="Dawar C."/>
            <person name="Phanindranath R."/>
            <person name="Mutnuri L."/>
            <person name="Dayal A.M."/>
        </authorList>
    </citation>
    <scope>NUCLEOTIDE SEQUENCE [LARGE SCALE GENOMIC DNA]</scope>
    <source>
        <strain evidence="11 12">KG-16</strain>
    </source>
</reference>
<dbReference type="GO" id="GO:0046872">
    <property type="term" value="F:metal ion binding"/>
    <property type="evidence" value="ECO:0007669"/>
    <property type="project" value="UniProtKB-KW"/>
</dbReference>
<evidence type="ECO:0000256" key="3">
    <source>
        <dbReference type="ARBA" id="ARBA00022692"/>
    </source>
</evidence>
<organism evidence="11 12">
    <name type="scientific">Rhodococcus pyridinivorans KG-16</name>
    <dbReference type="NCBI Taxonomy" id="1441730"/>
    <lineage>
        <taxon>Bacteria</taxon>
        <taxon>Bacillati</taxon>
        <taxon>Actinomycetota</taxon>
        <taxon>Actinomycetes</taxon>
        <taxon>Mycobacteriales</taxon>
        <taxon>Nocardiaceae</taxon>
        <taxon>Rhodococcus</taxon>
    </lineage>
</organism>
<keyword evidence="10" id="KW-0813">Transport</keyword>
<dbReference type="PANTHER" id="PTHR28259:SF1">
    <property type="entry name" value="FLUORIDE EXPORT PROTEIN 1-RELATED"/>
    <property type="match status" value="1"/>
</dbReference>
<evidence type="ECO:0000313" key="12">
    <source>
        <dbReference type="Proteomes" id="UP000053060"/>
    </source>
</evidence>
<evidence type="ECO:0000313" key="11">
    <source>
        <dbReference type="EMBL" id="KSZ60240.1"/>
    </source>
</evidence>
<protein>
    <recommendedName>
        <fullName evidence="10">Fluoride-specific ion channel FluC</fullName>
    </recommendedName>
</protein>
<keyword evidence="10" id="KW-0915">Sodium</keyword>
<evidence type="ECO:0000256" key="1">
    <source>
        <dbReference type="ARBA" id="ARBA00004651"/>
    </source>
</evidence>
<dbReference type="PANTHER" id="PTHR28259">
    <property type="entry name" value="FLUORIDE EXPORT PROTEIN 1-RELATED"/>
    <property type="match status" value="1"/>
</dbReference>
<comment type="activity regulation">
    <text evidence="10">Na(+) is not transported, but it plays an essential structural role and its presence is essential for fluoride channel function.</text>
</comment>
<feature type="transmembrane region" description="Helical" evidence="10">
    <location>
        <begin position="95"/>
        <end position="118"/>
    </location>
</feature>
<feature type="transmembrane region" description="Helical" evidence="10">
    <location>
        <begin position="36"/>
        <end position="57"/>
    </location>
</feature>
<keyword evidence="2 10" id="KW-1003">Cell membrane</keyword>
<evidence type="ECO:0000256" key="8">
    <source>
        <dbReference type="ARBA" id="ARBA00035585"/>
    </source>
</evidence>
<feature type="binding site" evidence="10">
    <location>
        <position position="76"/>
    </location>
    <ligand>
        <name>Na(+)</name>
        <dbReference type="ChEBI" id="CHEBI:29101"/>
        <note>structural</note>
    </ligand>
</feature>
<name>A0A0V9UQH4_9NOCA</name>
<sequence>MIVVGVALAGSVGAVVRFVIDSALRARSGSSLPWPTVLINVTGSLLLGLLTGAVLFHDAPAEMLTIVGVGFCGGFTTFSTTSVDSVRLIVARRYAAAAAIAFGTLATTLVAAAAGLALTTLW</sequence>
<keyword evidence="3 10" id="KW-0812">Transmembrane</keyword>
<comment type="function">
    <text evidence="9 10">Fluoride-specific ion channel. Important for reducing fluoride concentration in the cell, thus reducing its toxicity.</text>
</comment>
<comment type="similarity">
    <text evidence="7 10">Belongs to the fluoride channel Fluc/FEX (TC 1.A.43) family.</text>
</comment>
<dbReference type="HAMAP" id="MF_00454">
    <property type="entry name" value="FluC"/>
    <property type="match status" value="1"/>
</dbReference>
<accession>A0A0V9UQH4</accession>
<feature type="transmembrane region" description="Helical" evidence="10">
    <location>
        <begin position="6"/>
        <end position="24"/>
    </location>
</feature>
<keyword evidence="10" id="KW-0406">Ion transport</keyword>
<dbReference type="GO" id="GO:0005886">
    <property type="term" value="C:plasma membrane"/>
    <property type="evidence" value="ECO:0007669"/>
    <property type="project" value="UniProtKB-SubCell"/>
</dbReference>
<keyword evidence="5 10" id="KW-0472">Membrane</keyword>
<proteinExistence type="inferred from homology"/>
<gene>
    <name evidence="10" type="primary">fluC</name>
    <name evidence="10" type="synonym">crcB</name>
    <name evidence="11" type="ORF">Z045_01880</name>
</gene>
<feature type="binding site" evidence="10">
    <location>
        <position position="73"/>
    </location>
    <ligand>
        <name>Na(+)</name>
        <dbReference type="ChEBI" id="CHEBI:29101"/>
        <note>structural</note>
    </ligand>
</feature>